<organism evidence="1 2">
    <name type="scientific">Thalassobacterium sedimentorum</name>
    <dbReference type="NCBI Taxonomy" id="3041258"/>
    <lineage>
        <taxon>Bacteria</taxon>
        <taxon>Pseudomonadati</taxon>
        <taxon>Verrucomicrobiota</taxon>
        <taxon>Opitutia</taxon>
        <taxon>Puniceicoccales</taxon>
        <taxon>Coraliomargaritaceae</taxon>
        <taxon>Thalassobacterium</taxon>
    </lineage>
</organism>
<protein>
    <submittedName>
        <fullName evidence="1">Uncharacterized protein</fullName>
    </submittedName>
</protein>
<comment type="caution">
    <text evidence="1">The sequence shown here is derived from an EMBL/GenBank/DDBJ whole genome shotgun (WGS) entry which is preliminary data.</text>
</comment>
<dbReference type="RefSeq" id="WP_308985486.1">
    <property type="nucleotide sequence ID" value="NZ_JARXIC010000017.1"/>
</dbReference>
<gene>
    <name evidence="1" type="ORF">QEH59_11350</name>
</gene>
<proteinExistence type="predicted"/>
<evidence type="ECO:0000313" key="2">
    <source>
        <dbReference type="Proteomes" id="UP001243717"/>
    </source>
</evidence>
<dbReference type="Proteomes" id="UP001243717">
    <property type="component" value="Unassembled WGS sequence"/>
</dbReference>
<keyword evidence="2" id="KW-1185">Reference proteome</keyword>
<accession>A0ABU1AMF0</accession>
<name>A0ABU1AMF0_9BACT</name>
<reference evidence="1 2" key="1">
    <citation type="submission" date="2023-04" db="EMBL/GenBank/DDBJ databases">
        <title>A novel bacteria isolated from coastal sediment.</title>
        <authorList>
            <person name="Liu X.-J."/>
            <person name="Du Z.-J."/>
        </authorList>
    </citation>
    <scope>NUCLEOTIDE SEQUENCE [LARGE SCALE GENOMIC DNA]</scope>
    <source>
        <strain evidence="1 2">SDUM461004</strain>
    </source>
</reference>
<sequence>MKQPLTDEQEKLIRKIYSLACESGISVLGEAPDIEKFRNSPLMMKDYTRAKHKGFQKAQLIIGEELIKIEKAGKAEKYYECLLRKLADTIAWQLISYHGHIARRLYKKQKSPTLSTSNYESLVKASKYVIKENLKFALISDLTSFIQVGDLLIVDPLNGKGLSFAEVKEGQVNDEIINLIHDTDGDSNDKLKAFISKRGKSGLSQLNRVMRQAQRMDSTKNIINDDHGVDSDTGMEIRINAKEIEVENLSQKIEHSTEIARTRGWATDIIDDCMFIGSYTGKMRHLSKSVFDVWFHGSGGNQEDPNYHLALSISSPTSTPIFAHLGFKNETKFDLIQHRTITRVALHIDSFMELSESIGLKMRWGTRREIGKFAPYIGNMKRNGRPLVAEIGDTRIPISDALLTRITFDLMTPRSFLTSLLSVHKEVRKDS</sequence>
<evidence type="ECO:0000313" key="1">
    <source>
        <dbReference type="EMBL" id="MDQ8195025.1"/>
    </source>
</evidence>
<dbReference type="EMBL" id="JARXIC010000017">
    <property type="protein sequence ID" value="MDQ8195025.1"/>
    <property type="molecule type" value="Genomic_DNA"/>
</dbReference>